<dbReference type="PROSITE" id="PS51257">
    <property type="entry name" value="PROKAR_LIPOPROTEIN"/>
    <property type="match status" value="1"/>
</dbReference>
<dbReference type="InterPro" id="IPR007210">
    <property type="entry name" value="ABC_Gly_betaine_transp_sub-bd"/>
</dbReference>
<dbReference type="SUPFAM" id="SSF53850">
    <property type="entry name" value="Periplasmic binding protein-like II"/>
    <property type="match status" value="1"/>
</dbReference>
<dbReference type="EMBL" id="CP019728">
    <property type="protein sequence ID" value="AQS53111.1"/>
    <property type="molecule type" value="Genomic_DNA"/>
</dbReference>
<dbReference type="Pfam" id="PF04069">
    <property type="entry name" value="OpuAC"/>
    <property type="match status" value="1"/>
</dbReference>
<gene>
    <name evidence="3" type="primary">yehZ</name>
    <name evidence="3" type="ORF">BW727_100718</name>
</gene>
<dbReference type="Proteomes" id="UP000188993">
    <property type="component" value="Chromosome"/>
</dbReference>
<evidence type="ECO:0000313" key="4">
    <source>
        <dbReference type="Proteomes" id="UP000188993"/>
    </source>
</evidence>
<keyword evidence="4" id="KW-1185">Reference proteome</keyword>
<evidence type="ECO:0000259" key="2">
    <source>
        <dbReference type="Pfam" id="PF04069"/>
    </source>
</evidence>
<accession>A0A1S6INK2</accession>
<evidence type="ECO:0000313" key="3">
    <source>
        <dbReference type="EMBL" id="AQS53111.1"/>
    </source>
</evidence>
<dbReference type="OrthoDB" id="9801163at2"/>
<dbReference type="Gene3D" id="3.40.190.120">
    <property type="entry name" value="Osmoprotection protein (prox), domain 2"/>
    <property type="match status" value="1"/>
</dbReference>
<proteinExistence type="predicted"/>
<dbReference type="AlphaFoldDB" id="A0A1S6INK2"/>
<protein>
    <submittedName>
        <fullName evidence="3">Glycine betaine-binding protein YehZ</fullName>
    </submittedName>
</protein>
<name>A0A1S6INK2_9LACT</name>
<reference evidence="3 4" key="1">
    <citation type="journal article" date="2014" name="Int. J. Syst. Evol. Microbiol.">
        <title>Jeotgalibaca dankookensis gen. nov., sp. nov., a member of the family Carnobacteriaceae, isolated from seujeot (Korean traditional food).</title>
        <authorList>
            <person name="Lee D.G."/>
            <person name="Trujillo M.E."/>
            <person name="Kang H."/>
            <person name="Ahn T.Y."/>
        </authorList>
    </citation>
    <scope>NUCLEOTIDE SEQUENCE [LARGE SCALE GENOMIC DNA]</scope>
    <source>
        <strain evidence="3 4">EX-07</strain>
    </source>
</reference>
<dbReference type="STRING" id="708126.BW727_100718"/>
<keyword evidence="1" id="KW-0732">Signal</keyword>
<dbReference type="GO" id="GO:0043190">
    <property type="term" value="C:ATP-binding cassette (ABC) transporter complex"/>
    <property type="evidence" value="ECO:0007669"/>
    <property type="project" value="InterPro"/>
</dbReference>
<evidence type="ECO:0000256" key="1">
    <source>
        <dbReference type="SAM" id="SignalP"/>
    </source>
</evidence>
<sequence>MKKNKLYSFSLFLVLLVLSACGSTDNNEETEAINPDDPIVLGSFVDTEGGILGNMLLLALEENGYTVTDKVQFGTPDVQRNALLQGELDMGIDYTGNGQYYSEGFEEAVWGDAQEGYQAIKTYDEENNSLTWLEPAEANNTEMLAVKKDFADENNLKTLEDFAAYVNDGGEVKFITSQLFAEKNMGLLGMEEGYGFKLDPDQLIMLPHGNTAETISALENGTDDVNVALVYGTDGSVPELDLVVLEDPLSIPPVFEPSAVIRTEVLEEYPGIKEVVENTFQTLNLENLQVMNKKVIVDGLSPADVAREHLTEEGILD</sequence>
<organism evidence="3 4">
    <name type="scientific">Jeotgalibaca dankookensis</name>
    <dbReference type="NCBI Taxonomy" id="708126"/>
    <lineage>
        <taxon>Bacteria</taxon>
        <taxon>Bacillati</taxon>
        <taxon>Bacillota</taxon>
        <taxon>Bacilli</taxon>
        <taxon>Lactobacillales</taxon>
        <taxon>Carnobacteriaceae</taxon>
        <taxon>Jeotgalibaca</taxon>
    </lineage>
</organism>
<dbReference type="KEGG" id="jda:BW727_100718"/>
<feature type="signal peptide" evidence="1">
    <location>
        <begin position="1"/>
        <end position="22"/>
    </location>
</feature>
<dbReference type="RefSeq" id="WP_062470431.1">
    <property type="nucleotide sequence ID" value="NZ_BBYN01000020.1"/>
</dbReference>
<feature type="domain" description="ABC-type glycine betaine transport system substrate-binding" evidence="2">
    <location>
        <begin position="37"/>
        <end position="311"/>
    </location>
</feature>
<dbReference type="Gene3D" id="3.40.190.10">
    <property type="entry name" value="Periplasmic binding protein-like II"/>
    <property type="match status" value="1"/>
</dbReference>
<feature type="chain" id="PRO_5039676373" evidence="1">
    <location>
        <begin position="23"/>
        <end position="317"/>
    </location>
</feature>
<dbReference type="GO" id="GO:0022857">
    <property type="term" value="F:transmembrane transporter activity"/>
    <property type="evidence" value="ECO:0007669"/>
    <property type="project" value="InterPro"/>
</dbReference>